<accession>Q1QJA3</accession>
<dbReference type="eggNOG" id="ENOG5033ER1">
    <property type="taxonomic scope" value="Bacteria"/>
</dbReference>
<proteinExistence type="predicted"/>
<dbReference type="AlphaFoldDB" id="Q1QJA3"/>
<evidence type="ECO:0000313" key="1">
    <source>
        <dbReference type="EMBL" id="ABE63694.1"/>
    </source>
</evidence>
<dbReference type="OrthoDB" id="7412671at2"/>
<dbReference type="CDD" id="cd02980">
    <property type="entry name" value="TRX_Fd_family"/>
    <property type="match status" value="1"/>
</dbReference>
<gene>
    <name evidence="1" type="ordered locus">Nham_2927</name>
</gene>
<keyword evidence="2" id="KW-1185">Reference proteome</keyword>
<dbReference type="EMBL" id="CP000319">
    <property type="protein sequence ID" value="ABE63694.1"/>
    <property type="molecule type" value="Genomic_DNA"/>
</dbReference>
<evidence type="ECO:0000313" key="2">
    <source>
        <dbReference type="Proteomes" id="UP000001953"/>
    </source>
</evidence>
<dbReference type="Proteomes" id="UP000001953">
    <property type="component" value="Chromosome"/>
</dbReference>
<organism evidence="1 2">
    <name type="scientific">Nitrobacter hamburgensis (strain DSM 10229 / NCIMB 13809 / X14)</name>
    <dbReference type="NCBI Taxonomy" id="323097"/>
    <lineage>
        <taxon>Bacteria</taxon>
        <taxon>Pseudomonadati</taxon>
        <taxon>Pseudomonadota</taxon>
        <taxon>Alphaproteobacteria</taxon>
        <taxon>Hyphomicrobiales</taxon>
        <taxon>Nitrobacteraceae</taxon>
        <taxon>Nitrobacter</taxon>
    </lineage>
</organism>
<protein>
    <recommendedName>
        <fullName evidence="3">(2Fe-2S) ferredoxin domain-containing protein</fullName>
    </recommendedName>
</protein>
<reference evidence="1 2" key="1">
    <citation type="submission" date="2006-03" db="EMBL/GenBank/DDBJ databases">
        <title>Complete sequence of chromosome of Nitrobacter hamburgensis X14.</title>
        <authorList>
            <consortium name="US DOE Joint Genome Institute"/>
            <person name="Copeland A."/>
            <person name="Lucas S."/>
            <person name="Lapidus A."/>
            <person name="Barry K."/>
            <person name="Detter J.C."/>
            <person name="Glavina del Rio T."/>
            <person name="Hammon N."/>
            <person name="Israni S."/>
            <person name="Dalin E."/>
            <person name="Tice H."/>
            <person name="Pitluck S."/>
            <person name="Chain P."/>
            <person name="Malfatti S."/>
            <person name="Shin M."/>
            <person name="Vergez L."/>
            <person name="Schmutz J."/>
            <person name="Larimer F."/>
            <person name="Land M."/>
            <person name="Hauser L."/>
            <person name="Kyrpides N."/>
            <person name="Ivanova N."/>
            <person name="Ward B."/>
            <person name="Arp D."/>
            <person name="Klotz M."/>
            <person name="Stein L."/>
            <person name="O'Mullan G."/>
            <person name="Starkenburg S."/>
            <person name="Sayavedra L."/>
            <person name="Poret-Peterson A.T."/>
            <person name="Gentry M.E."/>
            <person name="Bruce D."/>
            <person name="Richardson P."/>
        </authorList>
    </citation>
    <scope>NUCLEOTIDE SEQUENCE [LARGE SCALE GENOMIC DNA]</scope>
    <source>
        <strain evidence="2">DSM 10229 / NCIMB 13809 / X14</strain>
    </source>
</reference>
<dbReference type="HOGENOM" id="CLU_153233_0_0_5"/>
<name>Q1QJA3_NITHX</name>
<dbReference type="KEGG" id="nha:Nham_2927"/>
<evidence type="ECO:0008006" key="3">
    <source>
        <dbReference type="Google" id="ProtNLM"/>
    </source>
</evidence>
<sequence length="107" mass="11387">MPVMVNSVLPATARPHRPAPILICRKCLKRAANGRAIKRALKAELKALGRARGVKRPRIVMTGCFGICPKRAVTAASGATLARGEFLLLADDDQATAAAARLMARDI</sequence>